<gene>
    <name evidence="1" type="ordered locus">Desal_2090</name>
</gene>
<dbReference type="OrthoDB" id="9815788at2"/>
<dbReference type="PANTHER" id="PTHR34309:SF1">
    <property type="entry name" value="PROTEIN GLCG"/>
    <property type="match status" value="1"/>
</dbReference>
<dbReference type="STRING" id="526222.Desal_2090"/>
<sequence length="133" mass="13499">MPVTTEIALRMVAAAQKKAEEIGVPMVIAVVDQGGNLLAQVRMDDALLVSIDLSLNKAYTAVAAKMSTETLCSVSQPGGELYGIHNANNGRIVIFGGGLPIEENGKVIGGIGVSGGSVAQDTACAEAGLAAFK</sequence>
<dbReference type="KEGG" id="dsa:Desal_2090"/>
<dbReference type="PANTHER" id="PTHR34309">
    <property type="entry name" value="SLR1406 PROTEIN"/>
    <property type="match status" value="1"/>
</dbReference>
<name>C6BVU7_MARSD</name>
<dbReference type="InterPro" id="IPR005624">
    <property type="entry name" value="PduO/GlcC-like"/>
</dbReference>
<protein>
    <recommendedName>
        <fullName evidence="3">ATP:cob(I)alamin adenosyltransferase</fullName>
    </recommendedName>
</protein>
<evidence type="ECO:0000313" key="2">
    <source>
        <dbReference type="Proteomes" id="UP000002601"/>
    </source>
</evidence>
<dbReference type="Proteomes" id="UP000002601">
    <property type="component" value="Chromosome"/>
</dbReference>
<organism evidence="1 2">
    <name type="scientific">Maridesulfovibrio salexigens (strain ATCC 14822 / DSM 2638 / NCIMB 8403 / VKM B-1763)</name>
    <name type="common">Desulfovibrio salexigens</name>
    <dbReference type="NCBI Taxonomy" id="526222"/>
    <lineage>
        <taxon>Bacteria</taxon>
        <taxon>Pseudomonadati</taxon>
        <taxon>Thermodesulfobacteriota</taxon>
        <taxon>Desulfovibrionia</taxon>
        <taxon>Desulfovibrionales</taxon>
        <taxon>Desulfovibrionaceae</taxon>
        <taxon>Maridesulfovibrio</taxon>
    </lineage>
</organism>
<dbReference type="Gene3D" id="3.30.450.150">
    <property type="entry name" value="Haem-degrading domain"/>
    <property type="match status" value="1"/>
</dbReference>
<dbReference type="AlphaFoldDB" id="C6BVU7"/>
<dbReference type="SUPFAM" id="SSF143744">
    <property type="entry name" value="GlcG-like"/>
    <property type="match status" value="1"/>
</dbReference>
<dbReference type="RefSeq" id="WP_015851966.1">
    <property type="nucleotide sequence ID" value="NC_012881.1"/>
</dbReference>
<dbReference type="HOGENOM" id="CLU_103773_2_2_7"/>
<evidence type="ECO:0000313" key="1">
    <source>
        <dbReference type="EMBL" id="ACS80150.1"/>
    </source>
</evidence>
<dbReference type="Pfam" id="PF03928">
    <property type="entry name" value="HbpS-like"/>
    <property type="match status" value="1"/>
</dbReference>
<proteinExistence type="predicted"/>
<accession>C6BVU7</accession>
<dbReference type="EMBL" id="CP001649">
    <property type="protein sequence ID" value="ACS80150.1"/>
    <property type="molecule type" value="Genomic_DNA"/>
</dbReference>
<keyword evidence="2" id="KW-1185">Reference proteome</keyword>
<dbReference type="InterPro" id="IPR052517">
    <property type="entry name" value="GlcG_carb_metab_protein"/>
</dbReference>
<dbReference type="InterPro" id="IPR038084">
    <property type="entry name" value="PduO/GlcC-like_sf"/>
</dbReference>
<dbReference type="eggNOG" id="COG3193">
    <property type="taxonomic scope" value="Bacteria"/>
</dbReference>
<reference evidence="1 2" key="1">
    <citation type="submission" date="2009-06" db="EMBL/GenBank/DDBJ databases">
        <title>Complete sequence of Desulfovibrio salexigens DSM 2638.</title>
        <authorList>
            <consortium name="US DOE Joint Genome Institute"/>
            <person name="Lucas S."/>
            <person name="Copeland A."/>
            <person name="Lapidus A."/>
            <person name="Glavina del Rio T."/>
            <person name="Tice H."/>
            <person name="Bruce D."/>
            <person name="Goodwin L."/>
            <person name="Pitluck S."/>
            <person name="Munk A.C."/>
            <person name="Brettin T."/>
            <person name="Detter J.C."/>
            <person name="Han C."/>
            <person name="Tapia R."/>
            <person name="Larimer F."/>
            <person name="Land M."/>
            <person name="Hauser L."/>
            <person name="Kyrpides N."/>
            <person name="Anderson I."/>
            <person name="Wall J.D."/>
            <person name="Arkin A.P."/>
            <person name="Dehal P."/>
            <person name="Chivian D."/>
            <person name="Giles B."/>
            <person name="Hazen T.C."/>
        </authorList>
    </citation>
    <scope>NUCLEOTIDE SEQUENCE [LARGE SCALE GENOMIC DNA]</scope>
    <source>
        <strain evidence="2">ATCC 14822 / DSM 2638 / NCIMB 8403 / VKM B-1763</strain>
    </source>
</reference>
<evidence type="ECO:0008006" key="3">
    <source>
        <dbReference type="Google" id="ProtNLM"/>
    </source>
</evidence>